<dbReference type="EMBL" id="LT629709">
    <property type="protein sequence ID" value="SDP70075.1"/>
    <property type="molecule type" value="Genomic_DNA"/>
</dbReference>
<organism evidence="6 8">
    <name type="scientific">Pseudomonas reinekei</name>
    <dbReference type="NCBI Taxonomy" id="395598"/>
    <lineage>
        <taxon>Bacteria</taxon>
        <taxon>Pseudomonadati</taxon>
        <taxon>Pseudomonadota</taxon>
        <taxon>Gammaproteobacteria</taxon>
        <taxon>Pseudomonadales</taxon>
        <taxon>Pseudomonadaceae</taxon>
        <taxon>Pseudomonas</taxon>
    </lineage>
</organism>
<evidence type="ECO:0000256" key="2">
    <source>
        <dbReference type="SAM" id="MobiDB-lite"/>
    </source>
</evidence>
<dbReference type="CDD" id="cd00063">
    <property type="entry name" value="FN3"/>
    <property type="match status" value="6"/>
</dbReference>
<protein>
    <submittedName>
        <fullName evidence="6">Fibronectin type III domain-containing protein</fullName>
    </submittedName>
</protein>
<reference evidence="4 9" key="4">
    <citation type="submission" date="2019-09" db="EMBL/GenBank/DDBJ databases">
        <title>Draft genome sequences of 48 bacterial type strains from the CCUG.</title>
        <authorList>
            <person name="Tunovic T."/>
            <person name="Pineiro-Iglesias B."/>
            <person name="Unosson C."/>
            <person name="Inganas E."/>
            <person name="Ohlen M."/>
            <person name="Cardew S."/>
            <person name="Jensie-Markopoulos S."/>
            <person name="Salva-Serra F."/>
            <person name="Jaen-Luchoro D."/>
            <person name="Karlsson R."/>
            <person name="Svensson-Stadler L."/>
            <person name="Chun J."/>
            <person name="Moore E."/>
        </authorList>
    </citation>
    <scope>NUCLEOTIDE SEQUENCE [LARGE SCALE GENOMIC DNA]</scope>
    <source>
        <strain evidence="4 9">CCUG 53116</strain>
    </source>
</reference>
<evidence type="ECO:0000313" key="6">
    <source>
        <dbReference type="EMBL" id="SDP70075.1"/>
    </source>
</evidence>
<dbReference type="InterPro" id="IPR003961">
    <property type="entry name" value="FN3_dom"/>
</dbReference>
<dbReference type="Proteomes" id="UP000198549">
    <property type="component" value="Chromosome I"/>
</dbReference>
<dbReference type="InterPro" id="IPR036116">
    <property type="entry name" value="FN3_sf"/>
</dbReference>
<dbReference type="SMART" id="SM00060">
    <property type="entry name" value="FN3"/>
    <property type="match status" value="6"/>
</dbReference>
<evidence type="ECO:0000256" key="1">
    <source>
        <dbReference type="ARBA" id="ARBA00022737"/>
    </source>
</evidence>
<keyword evidence="7" id="KW-1185">Reference proteome</keyword>
<dbReference type="Pfam" id="PF00041">
    <property type="entry name" value="fn3"/>
    <property type="match status" value="3"/>
</dbReference>
<name>A0A1H0UVK3_PSERE</name>
<reference evidence="5" key="2">
    <citation type="submission" date="2017-01" db="EMBL/GenBank/DDBJ databases">
        <authorList>
            <person name="Mah S.A."/>
            <person name="Swanson W.J."/>
            <person name="Moy G.W."/>
            <person name="Vacquier V.D."/>
        </authorList>
    </citation>
    <scope>NUCLEOTIDE SEQUENCE [LARGE SCALE GENOMIC DNA]</scope>
    <source>
        <strain evidence="5">MT1</strain>
    </source>
</reference>
<dbReference type="EMBL" id="VZPS01000001">
    <property type="protein sequence ID" value="KAB0488502.1"/>
    <property type="molecule type" value="Genomic_DNA"/>
</dbReference>
<sequence length="566" mass="60426">MSSHQDESSVSPATYVAAPIAISATAQTESSIAVTWGYTAGGGHTGTRLKWSTSGAPVGEFDVPITGLRYVINGLRPETRYQIQAFGLKGSEVSPASKDVEATTKPGTSVPAPPTSLVATPSKNSMALTWSGPADASSYKLGYGLAPSGAVIGTATSSTRAHTFNGLSAGTNYYFDIRSSNNVGDSSPARIVKQTLQVPATPTGLRATPAISTMDVEWTAVTGAVDYLIRHGIEPGGAVTTLTTRLFRESLTNLSPNTLYFIEVSARNNNGESSPARITQRTLERPALPPKPGSLHVETTHDAVTVIWGPPQSAGYMVSIGIDNPQRQVLASVPTTYMNHRFQRLRPDTRYFIEVRATSSTGESEPAVSSASTRTFQAPQDLSVSEVTDESALLRWNSGDDYLAETQYEVYLGNQRLATLSEKSYRLTGLVQATDHEVKVRARVGGNYGLGDYFSGYTSKPFKTMAYTGVRICSPGNLLGARNTASRAVLSWDEPYGTCALCPNAVGYEISGGGITPINVTRPPYEITGLVATREYLFEVRARASTNNISDPTMVLVRAFSAMPAD</sequence>
<evidence type="ECO:0000313" key="9">
    <source>
        <dbReference type="Proteomes" id="UP000460142"/>
    </source>
</evidence>
<reference evidence="7" key="3">
    <citation type="submission" date="2017-01" db="EMBL/GenBank/DDBJ databases">
        <authorList>
            <person name="Poblete-Castro I."/>
        </authorList>
    </citation>
    <scope>NUCLEOTIDE SEQUENCE [LARGE SCALE GENOMIC DNA]</scope>
    <source>
        <strain evidence="7">DSM 18361 / CCUG 53116 / MT1</strain>
    </source>
</reference>
<evidence type="ECO:0000313" key="8">
    <source>
        <dbReference type="Proteomes" id="UP000198549"/>
    </source>
</evidence>
<dbReference type="RefSeq" id="WP_075944661.1">
    <property type="nucleotide sequence ID" value="NZ_LT629709.1"/>
</dbReference>
<evidence type="ECO:0000313" key="7">
    <source>
        <dbReference type="Proteomes" id="UP000186756"/>
    </source>
</evidence>
<dbReference type="PANTHER" id="PTHR46708">
    <property type="entry name" value="TENASCIN"/>
    <property type="match status" value="1"/>
</dbReference>
<dbReference type="InterPro" id="IPR013783">
    <property type="entry name" value="Ig-like_fold"/>
</dbReference>
<dbReference type="PROSITE" id="PS50853">
    <property type="entry name" value="FN3"/>
    <property type="match status" value="3"/>
</dbReference>
<reference evidence="6 8" key="1">
    <citation type="submission" date="2016-10" db="EMBL/GenBank/DDBJ databases">
        <authorList>
            <person name="de Groot N.N."/>
        </authorList>
    </citation>
    <scope>NUCLEOTIDE SEQUENCE [LARGE SCALE GENOMIC DNA]</scope>
    <source>
        <strain evidence="6 8">BS3776</strain>
    </source>
</reference>
<feature type="domain" description="Fibronectin type-III" evidence="3">
    <location>
        <begin position="18"/>
        <end position="107"/>
    </location>
</feature>
<dbReference type="InterPro" id="IPR050991">
    <property type="entry name" value="ECM_Regulatory_Proteins"/>
</dbReference>
<accession>A0A1H0UVK3</accession>
<proteinExistence type="predicted"/>
<dbReference type="Gene3D" id="2.60.40.10">
    <property type="entry name" value="Immunoglobulins"/>
    <property type="match status" value="6"/>
</dbReference>
<evidence type="ECO:0000259" key="3">
    <source>
        <dbReference type="PROSITE" id="PS50853"/>
    </source>
</evidence>
<evidence type="ECO:0000313" key="5">
    <source>
        <dbReference type="EMBL" id="OLU05993.1"/>
    </source>
</evidence>
<dbReference type="EMBL" id="MSTQ01000001">
    <property type="protein sequence ID" value="OLU05993.1"/>
    <property type="molecule type" value="Genomic_DNA"/>
</dbReference>
<dbReference type="Proteomes" id="UP000186756">
    <property type="component" value="Unassembled WGS sequence"/>
</dbReference>
<feature type="domain" description="Fibronectin type-III" evidence="3">
    <location>
        <begin position="289"/>
        <end position="381"/>
    </location>
</feature>
<dbReference type="Proteomes" id="UP000460142">
    <property type="component" value="Unassembled WGS sequence"/>
</dbReference>
<dbReference type="OrthoDB" id="6845000at2"/>
<gene>
    <name evidence="5" type="ORF">BVK86_01140</name>
    <name evidence="4" type="ORF">F7R15_01150</name>
    <name evidence="6" type="ORF">SAMN04490202_5670</name>
</gene>
<evidence type="ECO:0000313" key="4">
    <source>
        <dbReference type="EMBL" id="KAB0488502.1"/>
    </source>
</evidence>
<dbReference type="PANTHER" id="PTHR46708:SF2">
    <property type="entry name" value="FIBRONECTIN TYPE-III DOMAIN-CONTAINING PROTEIN"/>
    <property type="match status" value="1"/>
</dbReference>
<feature type="region of interest" description="Disordered" evidence="2">
    <location>
        <begin position="94"/>
        <end position="118"/>
    </location>
</feature>
<keyword evidence="1" id="KW-0677">Repeat</keyword>
<dbReference type="AlphaFoldDB" id="A0A1H0UVK3"/>
<feature type="domain" description="Fibronectin type-III" evidence="3">
    <location>
        <begin position="110"/>
        <end position="201"/>
    </location>
</feature>
<dbReference type="SUPFAM" id="SSF49265">
    <property type="entry name" value="Fibronectin type III"/>
    <property type="match status" value="3"/>
</dbReference>